<proteinExistence type="predicted"/>
<dbReference type="EMBL" id="LUUB01000070">
    <property type="protein sequence ID" value="OAF07190.1"/>
    <property type="molecule type" value="Genomic_DNA"/>
</dbReference>
<comment type="caution">
    <text evidence="1">The sequence shown here is derived from an EMBL/GenBank/DDBJ whole genome shotgun (WGS) entry which is preliminary data.</text>
</comment>
<protein>
    <submittedName>
        <fullName evidence="1">Uncharacterized protein</fullName>
    </submittedName>
</protein>
<evidence type="ECO:0000313" key="1">
    <source>
        <dbReference type="EMBL" id="OAF07190.1"/>
    </source>
</evidence>
<accession>A0A176YMC5</accession>
<sequence>MLQSVAAAECIRIDAATTQPYMVNPASLFSALLDQALQQIGPERLIVRRSRRRRSRHQPRLSDPYSFTVFALYRLLEPGHAHERICRSLDKYFRARDMDGDPNVFAVHERERPISVVGLKISLILIIRFKRPHVRQDRSD</sequence>
<dbReference type="Proteomes" id="UP000076959">
    <property type="component" value="Unassembled WGS sequence"/>
</dbReference>
<evidence type="ECO:0000313" key="2">
    <source>
        <dbReference type="Proteomes" id="UP000076959"/>
    </source>
</evidence>
<dbReference type="AlphaFoldDB" id="A0A176YMC5"/>
<organism evidence="1 2">
    <name type="scientific">Bradyrhizobium centrolobii</name>
    <dbReference type="NCBI Taxonomy" id="1505087"/>
    <lineage>
        <taxon>Bacteria</taxon>
        <taxon>Pseudomonadati</taxon>
        <taxon>Pseudomonadota</taxon>
        <taxon>Alphaproteobacteria</taxon>
        <taxon>Hyphomicrobiales</taxon>
        <taxon>Nitrobacteraceae</taxon>
        <taxon>Bradyrhizobium</taxon>
    </lineage>
</organism>
<reference evidence="1 2" key="1">
    <citation type="submission" date="2016-03" db="EMBL/GenBank/DDBJ databases">
        <title>Draft Genome Sequence of the Strain BR 10245 (Bradyrhizobium sp.) isolated from nodules of Centrolobium paraense.</title>
        <authorList>
            <person name="Simoes-Araujo J.L.Sr."/>
            <person name="Barauna A.C."/>
            <person name="Silva K."/>
            <person name="Zilli J.E."/>
        </authorList>
    </citation>
    <scope>NUCLEOTIDE SEQUENCE [LARGE SCALE GENOMIC DNA]</scope>
    <source>
        <strain evidence="1 2">BR 10245</strain>
    </source>
</reference>
<keyword evidence="2" id="KW-1185">Reference proteome</keyword>
<name>A0A176YMC5_9BRAD</name>
<gene>
    <name evidence="1" type="ORF">AYJ54_17830</name>
</gene>